<gene>
    <name evidence="7" type="ORF">RirG_232960</name>
</gene>
<dbReference type="PANTHER" id="PTHR46481">
    <property type="entry name" value="ZINC FINGER BED DOMAIN-CONTAINING PROTEIN 4"/>
    <property type="match status" value="1"/>
</dbReference>
<comment type="caution">
    <text evidence="7">The sequence shown here is derived from an EMBL/GenBank/DDBJ whole genome shotgun (WGS) entry which is preliminary data.</text>
</comment>
<accession>A0A015K5B7</accession>
<dbReference type="HOGENOM" id="CLU_009123_4_2_1"/>
<dbReference type="PANTHER" id="PTHR46481:SF10">
    <property type="entry name" value="ZINC FINGER BED DOMAIN-CONTAINING PROTEIN 39"/>
    <property type="match status" value="1"/>
</dbReference>
<dbReference type="InterPro" id="IPR012337">
    <property type="entry name" value="RNaseH-like_sf"/>
</dbReference>
<evidence type="ECO:0000256" key="2">
    <source>
        <dbReference type="ARBA" id="ARBA00022723"/>
    </source>
</evidence>
<organism evidence="7 8">
    <name type="scientific">Rhizophagus irregularis (strain DAOM 197198w)</name>
    <name type="common">Glomus intraradices</name>
    <dbReference type="NCBI Taxonomy" id="1432141"/>
    <lineage>
        <taxon>Eukaryota</taxon>
        <taxon>Fungi</taxon>
        <taxon>Fungi incertae sedis</taxon>
        <taxon>Mucoromycota</taxon>
        <taxon>Glomeromycotina</taxon>
        <taxon>Glomeromycetes</taxon>
        <taxon>Glomerales</taxon>
        <taxon>Glomeraceae</taxon>
        <taxon>Rhizophagus</taxon>
    </lineage>
</organism>
<feature type="domain" description="HAT C-terminal dimerisation" evidence="6">
    <location>
        <begin position="261"/>
        <end position="318"/>
    </location>
</feature>
<evidence type="ECO:0000256" key="1">
    <source>
        <dbReference type="ARBA" id="ARBA00004123"/>
    </source>
</evidence>
<evidence type="ECO:0000259" key="6">
    <source>
        <dbReference type="Pfam" id="PF05699"/>
    </source>
</evidence>
<evidence type="ECO:0000256" key="4">
    <source>
        <dbReference type="ARBA" id="ARBA00022833"/>
    </source>
</evidence>
<dbReference type="EMBL" id="JEMT01028454">
    <property type="protein sequence ID" value="EXX54606.1"/>
    <property type="molecule type" value="Genomic_DNA"/>
</dbReference>
<dbReference type="GO" id="GO:0046983">
    <property type="term" value="F:protein dimerization activity"/>
    <property type="evidence" value="ECO:0007669"/>
    <property type="project" value="InterPro"/>
</dbReference>
<protein>
    <recommendedName>
        <fullName evidence="6">HAT C-terminal dimerisation domain-containing protein</fullName>
    </recommendedName>
</protein>
<evidence type="ECO:0000256" key="5">
    <source>
        <dbReference type="ARBA" id="ARBA00023242"/>
    </source>
</evidence>
<dbReference type="InterPro" id="IPR052035">
    <property type="entry name" value="ZnF_BED_domain_contain"/>
</dbReference>
<keyword evidence="3" id="KW-0863">Zinc-finger</keyword>
<dbReference type="InterPro" id="IPR008906">
    <property type="entry name" value="HATC_C_dom"/>
</dbReference>
<dbReference type="GO" id="GO:0008270">
    <property type="term" value="F:zinc ion binding"/>
    <property type="evidence" value="ECO:0007669"/>
    <property type="project" value="UniProtKB-KW"/>
</dbReference>
<evidence type="ECO:0000313" key="7">
    <source>
        <dbReference type="EMBL" id="EXX54606.1"/>
    </source>
</evidence>
<evidence type="ECO:0000313" key="8">
    <source>
        <dbReference type="Proteomes" id="UP000022910"/>
    </source>
</evidence>
<dbReference type="Proteomes" id="UP000022910">
    <property type="component" value="Unassembled WGS sequence"/>
</dbReference>
<reference evidence="7 8" key="1">
    <citation type="submission" date="2014-02" db="EMBL/GenBank/DDBJ databases">
        <title>Single nucleus genome sequencing reveals high similarity among nuclei of an endomycorrhizal fungus.</title>
        <authorList>
            <person name="Lin K."/>
            <person name="Geurts R."/>
            <person name="Zhang Z."/>
            <person name="Limpens E."/>
            <person name="Saunders D.G."/>
            <person name="Mu D."/>
            <person name="Pang E."/>
            <person name="Cao H."/>
            <person name="Cha H."/>
            <person name="Lin T."/>
            <person name="Zhou Q."/>
            <person name="Shang Y."/>
            <person name="Li Y."/>
            <person name="Ivanov S."/>
            <person name="Sharma T."/>
            <person name="Velzen R.V."/>
            <person name="Ruijter N.D."/>
            <person name="Aanen D.K."/>
            <person name="Win J."/>
            <person name="Kamoun S."/>
            <person name="Bisseling T."/>
            <person name="Huang S."/>
        </authorList>
    </citation>
    <scope>NUCLEOTIDE SEQUENCE [LARGE SCALE GENOMIC DNA]</scope>
    <source>
        <strain evidence="8">DAOM197198w</strain>
    </source>
</reference>
<keyword evidence="4" id="KW-0862">Zinc</keyword>
<dbReference type="GO" id="GO:0005634">
    <property type="term" value="C:nucleus"/>
    <property type="evidence" value="ECO:0007669"/>
    <property type="project" value="UniProtKB-SubCell"/>
</dbReference>
<dbReference type="AlphaFoldDB" id="A0A015K5B7"/>
<proteinExistence type="predicted"/>
<keyword evidence="2" id="KW-0479">Metal-binding</keyword>
<dbReference type="STRING" id="1432141.A0A015K5B7"/>
<sequence>MRCIQNVSTCWNLTYYAWDHLFFLKDAIIQLQADLCTSTDRESKKDSNKLKRILLSDEEWSLLDQLIDILIPFKEVTCEFSGNTYVTLSQTIPTIKARIFDLASKVPQNVNEFLDEDTVFDFEIVETRFIDFDDDEVISNITKESISIKNSLDTTGILEKVKQNIYNALIYYWNILNDLGLMAALLDLHYKNLDFIEIDTEKERIIQKLRDEIGKVVIPESETLNNPAPSIDIESSIHSYKEYHQQRKSKTKKAILNMRIRSQNFPKLAKLVRKYLAIPATSVLSERQFSDVGNLISAKKTSLDIKLAGQMLFLKRNIKTMKVFAPKWDENIEIN</sequence>
<dbReference type="Pfam" id="PF05699">
    <property type="entry name" value="Dimer_Tnp_hAT"/>
    <property type="match status" value="1"/>
</dbReference>
<keyword evidence="5" id="KW-0539">Nucleus</keyword>
<keyword evidence="8" id="KW-1185">Reference proteome</keyword>
<evidence type="ECO:0000256" key="3">
    <source>
        <dbReference type="ARBA" id="ARBA00022771"/>
    </source>
</evidence>
<dbReference type="SUPFAM" id="SSF53098">
    <property type="entry name" value="Ribonuclease H-like"/>
    <property type="match status" value="1"/>
</dbReference>
<comment type="subcellular location">
    <subcellularLocation>
        <location evidence="1">Nucleus</location>
    </subcellularLocation>
</comment>
<name>A0A015K5B7_RHIIW</name>